<dbReference type="EMBL" id="LFMY01000014">
    <property type="protein sequence ID" value="OKL56583.1"/>
    <property type="molecule type" value="Genomic_DNA"/>
</dbReference>
<proteinExistence type="predicted"/>
<accession>A0A225ACH8</accession>
<evidence type="ECO:0000313" key="1">
    <source>
        <dbReference type="EMBL" id="OKL56583.1"/>
    </source>
</evidence>
<dbReference type="AlphaFoldDB" id="A0A225ACH8"/>
<reference evidence="1 2" key="1">
    <citation type="submission" date="2015-06" db="EMBL/GenBank/DDBJ databases">
        <title>Talaromyces atroroseus IBT 11181 draft genome.</title>
        <authorList>
            <person name="Rasmussen K.B."/>
            <person name="Rasmussen S."/>
            <person name="Petersen B."/>
            <person name="Sicheritz-Ponten T."/>
            <person name="Mortensen U.H."/>
            <person name="Thrane U."/>
        </authorList>
    </citation>
    <scope>NUCLEOTIDE SEQUENCE [LARGE SCALE GENOMIC DNA]</scope>
    <source>
        <strain evidence="1 2">IBT 11181</strain>
    </source>
</reference>
<protein>
    <submittedName>
        <fullName evidence="1">Uncharacterized protein</fullName>
    </submittedName>
</protein>
<dbReference type="STRING" id="1441469.A0A225ACH8"/>
<keyword evidence="2" id="KW-1185">Reference proteome</keyword>
<dbReference type="OrthoDB" id="4353558at2759"/>
<organism evidence="1 2">
    <name type="scientific">Talaromyces atroroseus</name>
    <dbReference type="NCBI Taxonomy" id="1441469"/>
    <lineage>
        <taxon>Eukaryota</taxon>
        <taxon>Fungi</taxon>
        <taxon>Dikarya</taxon>
        <taxon>Ascomycota</taxon>
        <taxon>Pezizomycotina</taxon>
        <taxon>Eurotiomycetes</taxon>
        <taxon>Eurotiomycetidae</taxon>
        <taxon>Eurotiales</taxon>
        <taxon>Trichocomaceae</taxon>
        <taxon>Talaromyces</taxon>
        <taxon>Talaromyces sect. Trachyspermi</taxon>
    </lineage>
</organism>
<gene>
    <name evidence="1" type="ORF">UA08_08122</name>
</gene>
<dbReference type="GeneID" id="31007878"/>
<comment type="caution">
    <text evidence="1">The sequence shown here is derived from an EMBL/GenBank/DDBJ whole genome shotgun (WGS) entry which is preliminary data.</text>
</comment>
<name>A0A225ACH8_TALAT</name>
<sequence>MHPYVMLTLTQVSTNYGRTAIFAPLHYRLNATVKLISISRPCNTITGLVAVEIASENPNPNRFIRIGRTGAAFLRNAHFHADISQPAKFSKICKN</sequence>
<dbReference type="Proteomes" id="UP000214365">
    <property type="component" value="Unassembled WGS sequence"/>
</dbReference>
<evidence type="ECO:0000313" key="2">
    <source>
        <dbReference type="Proteomes" id="UP000214365"/>
    </source>
</evidence>
<dbReference type="RefSeq" id="XP_020116704.1">
    <property type="nucleotide sequence ID" value="XM_020263329.1"/>
</dbReference>